<feature type="transmembrane region" description="Helical" evidence="8">
    <location>
        <begin position="188"/>
        <end position="209"/>
    </location>
</feature>
<keyword evidence="3" id="KW-0808">Transferase</keyword>
<evidence type="ECO:0000256" key="3">
    <source>
        <dbReference type="ARBA" id="ARBA00022679"/>
    </source>
</evidence>
<protein>
    <submittedName>
        <fullName evidence="10">CAS1 domain-containing protein 1</fullName>
    </submittedName>
</protein>
<evidence type="ECO:0000256" key="5">
    <source>
        <dbReference type="ARBA" id="ARBA00022989"/>
    </source>
</evidence>
<dbReference type="PANTHER" id="PTHR13533">
    <property type="entry name" value="N-ACETYLNEURAMINATE 9-O-ACETYLTRANSFERASE"/>
    <property type="match status" value="1"/>
</dbReference>
<feature type="transmembrane region" description="Helical" evidence="8">
    <location>
        <begin position="131"/>
        <end position="150"/>
    </location>
</feature>
<accession>T2M6K4</accession>
<dbReference type="EMBL" id="HAAD01001691">
    <property type="protein sequence ID" value="CDG67923.1"/>
    <property type="molecule type" value="mRNA"/>
</dbReference>
<feature type="transmembrane region" description="Helical" evidence="8">
    <location>
        <begin position="381"/>
        <end position="401"/>
    </location>
</feature>
<dbReference type="InterPro" id="IPR012419">
    <property type="entry name" value="Cas1_AcylTrans_dom"/>
</dbReference>
<feature type="transmembrane region" description="Helical" evidence="8">
    <location>
        <begin position="356"/>
        <end position="375"/>
    </location>
</feature>
<keyword evidence="7" id="KW-0325">Glycoprotein</keyword>
<feature type="transmembrane region" description="Helical" evidence="8">
    <location>
        <begin position="491"/>
        <end position="510"/>
    </location>
</feature>
<evidence type="ECO:0000256" key="8">
    <source>
        <dbReference type="SAM" id="Phobius"/>
    </source>
</evidence>
<feature type="transmembrane region" description="Helical" evidence="8">
    <location>
        <begin position="316"/>
        <end position="336"/>
    </location>
</feature>
<feature type="transmembrane region" description="Helical" evidence="8">
    <location>
        <begin position="97"/>
        <end position="119"/>
    </location>
</feature>
<evidence type="ECO:0000256" key="2">
    <source>
        <dbReference type="ARBA" id="ARBA00010666"/>
    </source>
</evidence>
<dbReference type="KEGG" id="hmg:100209243"/>
<evidence type="ECO:0000256" key="6">
    <source>
        <dbReference type="ARBA" id="ARBA00023136"/>
    </source>
</evidence>
<dbReference type="GO" id="GO:0016020">
    <property type="term" value="C:membrane"/>
    <property type="evidence" value="ECO:0007669"/>
    <property type="project" value="UniProtKB-SubCell"/>
</dbReference>
<evidence type="ECO:0000313" key="10">
    <source>
        <dbReference type="EMBL" id="CDG67923.1"/>
    </source>
</evidence>
<sequence length="511" mass="60739">MKQFEELEIKSMSNTSLQSFLTLYRESYQVLPPKGPVTLHQKALFVFWIIISFIWLLKRFTSNKTSSNEDVRLDVEKNAKENEEKNSNISPKSVTDALFAVFIIGWIMVFYFLCDYLHYFPKADRVYNRDLFIFLSIMLFLVALSFTWTVGPSGKLLNRDQTEEWKGWMQVMFVWYHYFRAAETYNAVRVYIAAYVFMTGFGNFSFFWVRKDYSLRRVLKLLFRLNFLVAVVVLVTDNQYILYYICGMHTFWFVTVYIMMRPFHELNHVKKVMLAKFVLYFVVIYVIFDVPNVAQYVFLPFSNLLGYGDPPTLNEWIFRSGLDHYVTLIGMICAYFHPNLEKQLNFINNHRNNIAINILISIVIFPILVLWYKYVFVLSKYPYNVLHPYTSFIPIIAYVYFRNSTSWLRRSHCTMFAYLGKITLETYISQLHIYLQNDAKYILVYLPEFPLVNFIFNTFIYLYIANLLFHATVTLNEFIFPSDYKEMFKRILVIAGLVAGSYLVVFVTHFV</sequence>
<dbReference type="OrthoDB" id="1932925at2759"/>
<comment type="subcellular location">
    <subcellularLocation>
        <location evidence="1">Membrane</location>
        <topology evidence="1">Multi-pass membrane protein</topology>
    </subcellularLocation>
</comment>
<proteinExistence type="evidence at transcript level"/>
<feature type="transmembrane region" description="Helical" evidence="8">
    <location>
        <begin position="218"/>
        <end position="235"/>
    </location>
</feature>
<dbReference type="PANTHER" id="PTHR13533:SF45">
    <property type="entry name" value="CAS1P 10 TM ACYL TRANSFERASE DOMAIN-CONTAINING PROTEIN"/>
    <property type="match status" value="1"/>
</dbReference>
<feature type="transmembrane region" description="Helical" evidence="8">
    <location>
        <begin position="454"/>
        <end position="479"/>
    </location>
</feature>
<dbReference type="GO" id="GO:0005794">
    <property type="term" value="C:Golgi apparatus"/>
    <property type="evidence" value="ECO:0007669"/>
    <property type="project" value="UniProtKB-ARBA"/>
</dbReference>
<comment type="similarity">
    <text evidence="2">Belongs to the PC-esterase family. CASD1 subfamily.</text>
</comment>
<dbReference type="AlphaFoldDB" id="T2M6K4"/>
<name>T2M6K4_HYDVU</name>
<keyword evidence="6 8" id="KW-0472">Membrane</keyword>
<dbReference type="Pfam" id="PF07779">
    <property type="entry name" value="Cas1_AcylT"/>
    <property type="match status" value="1"/>
</dbReference>
<feature type="transmembrane region" description="Helical" evidence="8">
    <location>
        <begin position="241"/>
        <end position="260"/>
    </location>
</feature>
<feature type="transmembrane region" description="Helical" evidence="8">
    <location>
        <begin position="272"/>
        <end position="296"/>
    </location>
</feature>
<dbReference type="GO" id="GO:0005975">
    <property type="term" value="P:carbohydrate metabolic process"/>
    <property type="evidence" value="ECO:0007669"/>
    <property type="project" value="UniProtKB-ARBA"/>
</dbReference>
<feature type="domain" description="Cas1p 10 TM acyl transferase" evidence="9">
    <location>
        <begin position="36"/>
        <end position="491"/>
    </location>
</feature>
<evidence type="ECO:0000259" key="9">
    <source>
        <dbReference type="Pfam" id="PF07779"/>
    </source>
</evidence>
<keyword evidence="4 8" id="KW-0812">Transmembrane</keyword>
<organism evidence="10">
    <name type="scientific">Hydra vulgaris</name>
    <name type="common">Hydra</name>
    <name type="synonym">Hydra attenuata</name>
    <dbReference type="NCBI Taxonomy" id="6087"/>
    <lineage>
        <taxon>Eukaryota</taxon>
        <taxon>Metazoa</taxon>
        <taxon>Cnidaria</taxon>
        <taxon>Hydrozoa</taxon>
        <taxon>Hydroidolina</taxon>
        <taxon>Anthoathecata</taxon>
        <taxon>Aplanulata</taxon>
        <taxon>Hydridae</taxon>
        <taxon>Hydra</taxon>
    </lineage>
</organism>
<evidence type="ECO:0000256" key="1">
    <source>
        <dbReference type="ARBA" id="ARBA00004141"/>
    </source>
</evidence>
<reference evidence="10" key="1">
    <citation type="journal article" date="2013" name="Genome Biol. Evol.">
        <title>Punctuated emergences of genetic and phenotypic innovations in eumetazoan, bilaterian, euteleostome, and hominidae ancestors.</title>
        <authorList>
            <person name="Wenger Y."/>
            <person name="Galliot B."/>
        </authorList>
    </citation>
    <scope>NUCLEOTIDE SEQUENCE</scope>
    <source>
        <tissue evidence="10">Whole animals</tissue>
    </source>
</reference>
<feature type="transmembrane region" description="Helical" evidence="8">
    <location>
        <begin position="43"/>
        <end position="61"/>
    </location>
</feature>
<feature type="transmembrane region" description="Helical" evidence="8">
    <location>
        <begin position="413"/>
        <end position="434"/>
    </location>
</feature>
<evidence type="ECO:0000256" key="4">
    <source>
        <dbReference type="ARBA" id="ARBA00022692"/>
    </source>
</evidence>
<dbReference type="GO" id="GO:0016740">
    <property type="term" value="F:transferase activity"/>
    <property type="evidence" value="ECO:0007669"/>
    <property type="project" value="UniProtKB-KW"/>
</dbReference>
<gene>
    <name evidence="10" type="primary">CASD1</name>
</gene>
<keyword evidence="5 8" id="KW-1133">Transmembrane helix</keyword>
<evidence type="ECO:0000256" key="7">
    <source>
        <dbReference type="ARBA" id="ARBA00023180"/>
    </source>
</evidence>